<sequence length="90" mass="9981">MMICRHHVPAPAEPKSEGEMSEQELDEQSKNVDRWLSAHIIPVRIISPLRPLVLMLTPPSRLTCSCSDPRCRRISSTTGTDVAGRDGCLV</sequence>
<organism evidence="1 2">
    <name type="scientific">Leucogyrophana mollusca</name>
    <dbReference type="NCBI Taxonomy" id="85980"/>
    <lineage>
        <taxon>Eukaryota</taxon>
        <taxon>Fungi</taxon>
        <taxon>Dikarya</taxon>
        <taxon>Basidiomycota</taxon>
        <taxon>Agaricomycotina</taxon>
        <taxon>Agaricomycetes</taxon>
        <taxon>Agaricomycetidae</taxon>
        <taxon>Boletales</taxon>
        <taxon>Boletales incertae sedis</taxon>
        <taxon>Leucogyrophana</taxon>
    </lineage>
</organism>
<comment type="caution">
    <text evidence="1">The sequence shown here is derived from an EMBL/GenBank/DDBJ whole genome shotgun (WGS) entry which is preliminary data.</text>
</comment>
<dbReference type="EMBL" id="MU266337">
    <property type="protein sequence ID" value="KAH7929813.1"/>
    <property type="molecule type" value="Genomic_DNA"/>
</dbReference>
<accession>A0ACB8BYR8</accession>
<protein>
    <submittedName>
        <fullName evidence="1">Uncharacterized protein</fullName>
    </submittedName>
</protein>
<dbReference type="Proteomes" id="UP000790709">
    <property type="component" value="Unassembled WGS sequence"/>
</dbReference>
<name>A0ACB8BYR8_9AGAM</name>
<evidence type="ECO:0000313" key="1">
    <source>
        <dbReference type="EMBL" id="KAH7929813.1"/>
    </source>
</evidence>
<reference evidence="1" key="1">
    <citation type="journal article" date="2021" name="New Phytol.">
        <title>Evolutionary innovations through gain and loss of genes in the ectomycorrhizal Boletales.</title>
        <authorList>
            <person name="Wu G."/>
            <person name="Miyauchi S."/>
            <person name="Morin E."/>
            <person name="Kuo A."/>
            <person name="Drula E."/>
            <person name="Varga T."/>
            <person name="Kohler A."/>
            <person name="Feng B."/>
            <person name="Cao Y."/>
            <person name="Lipzen A."/>
            <person name="Daum C."/>
            <person name="Hundley H."/>
            <person name="Pangilinan J."/>
            <person name="Johnson J."/>
            <person name="Barry K."/>
            <person name="LaButti K."/>
            <person name="Ng V."/>
            <person name="Ahrendt S."/>
            <person name="Min B."/>
            <person name="Choi I.G."/>
            <person name="Park H."/>
            <person name="Plett J.M."/>
            <person name="Magnuson J."/>
            <person name="Spatafora J.W."/>
            <person name="Nagy L.G."/>
            <person name="Henrissat B."/>
            <person name="Grigoriev I.V."/>
            <person name="Yang Z.L."/>
            <person name="Xu J."/>
            <person name="Martin F.M."/>
        </authorList>
    </citation>
    <scope>NUCLEOTIDE SEQUENCE</scope>
    <source>
        <strain evidence="1">KUC20120723A-06</strain>
    </source>
</reference>
<keyword evidence="2" id="KW-1185">Reference proteome</keyword>
<proteinExistence type="predicted"/>
<evidence type="ECO:0000313" key="2">
    <source>
        <dbReference type="Proteomes" id="UP000790709"/>
    </source>
</evidence>
<gene>
    <name evidence="1" type="ORF">BV22DRAFT_97596</name>
</gene>